<comment type="pathway">
    <text evidence="7">Cofactor biosynthesis; adenosylcobalamin biosynthesis; cob(II)yrinate a,c-diamide from precorrin-2 (aerobic route): step 9/10.</text>
</comment>
<dbReference type="Gene3D" id="3.40.50.300">
    <property type="entry name" value="P-loop containing nucleotide triphosphate hydrolases"/>
    <property type="match status" value="1"/>
</dbReference>
<evidence type="ECO:0000256" key="8">
    <source>
        <dbReference type="SAM" id="MobiDB-lite"/>
    </source>
</evidence>
<dbReference type="EC" id="6.3.5.9" evidence="7"/>
<feature type="active site" description="Nucleophile" evidence="7">
    <location>
        <position position="377"/>
    </location>
</feature>
<dbReference type="CDD" id="cd05388">
    <property type="entry name" value="CobB_N"/>
    <property type="match status" value="1"/>
</dbReference>
<dbReference type="HAMAP" id="MF_00027">
    <property type="entry name" value="CobB_CbiA"/>
    <property type="match status" value="1"/>
</dbReference>
<feature type="region of interest" description="Disordered" evidence="8">
    <location>
        <begin position="236"/>
        <end position="286"/>
    </location>
</feature>
<dbReference type="Gene3D" id="3.40.50.880">
    <property type="match status" value="1"/>
</dbReference>
<feature type="compositionally biased region" description="Low complexity" evidence="8">
    <location>
        <begin position="242"/>
        <end position="264"/>
    </location>
</feature>
<dbReference type="PANTHER" id="PTHR43873:SF1">
    <property type="entry name" value="COBYRINATE A,C-DIAMIDE SYNTHASE"/>
    <property type="match status" value="1"/>
</dbReference>
<keyword evidence="6 7" id="KW-0315">Glutamine amidotransferase</keyword>
<dbReference type="NCBIfam" id="NF002204">
    <property type="entry name" value="PRK01077.1"/>
    <property type="match status" value="1"/>
</dbReference>
<dbReference type="OrthoDB" id="9764035at2"/>
<comment type="miscellaneous">
    <text evidence="7">The a and c carboxylates of hydrogenobyrinate are activated for nucleophilic attack via formation of a phosphorylated intermediate by ATP. CobB catalyzes first the amidation of the c-carboxylate, and then that of the a-carboxylate.</text>
</comment>
<dbReference type="GO" id="GO:0005524">
    <property type="term" value="F:ATP binding"/>
    <property type="evidence" value="ECO:0007669"/>
    <property type="project" value="UniProtKB-UniRule"/>
</dbReference>
<evidence type="ECO:0000259" key="10">
    <source>
        <dbReference type="Pfam" id="PF07685"/>
    </source>
</evidence>
<dbReference type="AlphaFoldDB" id="A0A4R8CIA9"/>
<dbReference type="RefSeq" id="WP_134098731.1">
    <property type="nucleotide sequence ID" value="NZ_SODP01000001.1"/>
</dbReference>
<dbReference type="InterPro" id="IPR002586">
    <property type="entry name" value="CobQ/CobB/MinD/ParA_Nub-bd_dom"/>
</dbReference>
<evidence type="ECO:0000256" key="1">
    <source>
        <dbReference type="ARBA" id="ARBA00001946"/>
    </source>
</evidence>
<dbReference type="PANTHER" id="PTHR43873">
    <property type="entry name" value="COBYRINATE A,C-DIAMIDE SYNTHASE"/>
    <property type="match status" value="1"/>
</dbReference>
<organism evidence="11 12">
    <name type="scientific">Kribbella pratensis</name>
    <dbReference type="NCBI Taxonomy" id="2512112"/>
    <lineage>
        <taxon>Bacteria</taxon>
        <taxon>Bacillati</taxon>
        <taxon>Actinomycetota</taxon>
        <taxon>Actinomycetes</taxon>
        <taxon>Propionibacteriales</taxon>
        <taxon>Kribbellaceae</taxon>
        <taxon>Kribbella</taxon>
    </lineage>
</organism>
<protein>
    <recommendedName>
        <fullName evidence="7">Hydrogenobyrinate a,c-diamide synthase</fullName>
        <ecNumber evidence="7">6.3.5.9</ecNumber>
    </recommendedName>
    <alternativeName>
        <fullName evidence="7">Hydrogenobyrinic acid a,c-diamide synthase</fullName>
    </alternativeName>
</protein>
<keyword evidence="2 7" id="KW-0436">Ligase</keyword>
<keyword evidence="3 7" id="KW-0547">Nucleotide-binding</keyword>
<comment type="domain">
    <text evidence="7">Comprises of two domains. The C-terminal domain contains the binding site for glutamine and catalyzes the hydrolysis of this substrate to glutamate and ammonia. The N-terminal domain is anticipated to bind ATP and hydrogenobyrinate and catalyzes the ultimate synthesis of the diamide product. The ammonia produced via the glutaminase domain is probably translocated to the adjacent domain via a molecular tunnel, where it reacts with an activated intermediate.</text>
</comment>
<gene>
    <name evidence="7" type="primary">cobB</name>
    <name evidence="11" type="ORF">EV653_1225</name>
</gene>
<dbReference type="InterPro" id="IPR027417">
    <property type="entry name" value="P-loop_NTPase"/>
</dbReference>
<comment type="function">
    <text evidence="7">Catalyzes the ATP-dependent amidation of the two carboxylate groups at positions a and c of hydrogenobyrinate, using either L-glutamine or ammonia as the nitrogen source.</text>
</comment>
<accession>A0A4R8CIA9</accession>
<evidence type="ECO:0000256" key="2">
    <source>
        <dbReference type="ARBA" id="ARBA00022598"/>
    </source>
</evidence>
<evidence type="ECO:0000259" key="9">
    <source>
        <dbReference type="Pfam" id="PF01656"/>
    </source>
</evidence>
<comment type="cofactor">
    <cofactor evidence="1 7">
        <name>Mg(2+)</name>
        <dbReference type="ChEBI" id="CHEBI:18420"/>
    </cofactor>
</comment>
<proteinExistence type="inferred from homology"/>
<reference evidence="11 12" key="1">
    <citation type="submission" date="2019-03" db="EMBL/GenBank/DDBJ databases">
        <title>Genomic Encyclopedia of Type Strains, Phase III (KMG-III): the genomes of soil and plant-associated and newly described type strains.</title>
        <authorList>
            <person name="Whitman W."/>
        </authorList>
    </citation>
    <scope>NUCLEOTIDE SEQUENCE [LARGE SCALE GENOMIC DNA]</scope>
    <source>
        <strain evidence="11 12">VKM Ac-2573</strain>
    </source>
</reference>
<feature type="domain" description="CobB/CobQ-like glutamine amidotransferase" evidence="10">
    <location>
        <begin position="296"/>
        <end position="473"/>
    </location>
</feature>
<dbReference type="SUPFAM" id="SSF52540">
    <property type="entry name" value="P-loop containing nucleoside triphosphate hydrolases"/>
    <property type="match status" value="1"/>
</dbReference>
<keyword evidence="4 7" id="KW-0067">ATP-binding</keyword>
<comment type="similarity">
    <text evidence="7">Belongs to the CobB/CbiA family.</text>
</comment>
<sequence length="490" mass="50870">MVSLIPRVVVAAPSSGAGKTTVAVGLMAALRRAGHVVAGFKVGPDYIDPGFHAVATGRPGRNLDPMLSGEERVEPLFAHGSEGADIAVVEGVMGLYDGALGTEGFSSTAHVAKLLKAPVVLVVDASAAGRSVGAVVQGFVAFDTEVRIVGVILNKVGSDRHETEVRAGIAPTGIPVLGVLRRDSRLTVPSRHLGLVPAAEQREQAEQAVLAAAELVRQGVDLQAFVTAARAAPHHATNPWNPTTAFTPATSATPAAPATADGPAGSVPPTTVAPATVDRPAGSVPPTTVLRQRPVIAVAGGPVFSFRYTETTELLTAAGADVATFDPLTDTLPEATSALYLGGGFPELHAEALSANTKLREQVATEVAAGLPVIAECAGLLYLCRELDGHPMTGVLPGTGRMTTRLTLGYRTAVAATSTDFFDEGRRVRGHEFHRTTVDLDADVHPAWHLPGGVEGITLPHVHASYLHLHWTATPDVPARLVAAARAYRR</sequence>
<dbReference type="GO" id="GO:0042242">
    <property type="term" value="F:cobyrinic acid a,c-diamide synthase activity"/>
    <property type="evidence" value="ECO:0007669"/>
    <property type="project" value="InterPro"/>
</dbReference>
<keyword evidence="7" id="KW-0169">Cobalamin biosynthesis</keyword>
<dbReference type="Pfam" id="PF07685">
    <property type="entry name" value="GATase_3"/>
    <property type="match status" value="1"/>
</dbReference>
<dbReference type="SUPFAM" id="SSF52317">
    <property type="entry name" value="Class I glutamine amidotransferase-like"/>
    <property type="match status" value="1"/>
</dbReference>
<dbReference type="Pfam" id="PF01656">
    <property type="entry name" value="CbiA"/>
    <property type="match status" value="1"/>
</dbReference>
<evidence type="ECO:0000313" key="12">
    <source>
        <dbReference type="Proteomes" id="UP000295146"/>
    </source>
</evidence>
<feature type="domain" description="CobQ/CobB/MinD/ParA nucleotide binding" evidence="9">
    <location>
        <begin position="8"/>
        <end position="193"/>
    </location>
</feature>
<evidence type="ECO:0000256" key="3">
    <source>
        <dbReference type="ARBA" id="ARBA00022741"/>
    </source>
</evidence>
<dbReference type="InterPro" id="IPR029062">
    <property type="entry name" value="Class_I_gatase-like"/>
</dbReference>
<dbReference type="EMBL" id="SODP01000001">
    <property type="protein sequence ID" value="TDW76082.1"/>
    <property type="molecule type" value="Genomic_DNA"/>
</dbReference>
<evidence type="ECO:0000256" key="7">
    <source>
        <dbReference type="HAMAP-Rule" id="MF_00027"/>
    </source>
</evidence>
<evidence type="ECO:0000256" key="4">
    <source>
        <dbReference type="ARBA" id="ARBA00022840"/>
    </source>
</evidence>
<feature type="site" description="Increases nucleophilicity of active site Cys" evidence="7">
    <location>
        <position position="468"/>
    </location>
</feature>
<dbReference type="CDD" id="cd03130">
    <property type="entry name" value="GATase1_CobB"/>
    <property type="match status" value="1"/>
</dbReference>
<evidence type="ECO:0000256" key="6">
    <source>
        <dbReference type="ARBA" id="ARBA00022962"/>
    </source>
</evidence>
<dbReference type="PROSITE" id="PS51274">
    <property type="entry name" value="GATASE_COBBQ"/>
    <property type="match status" value="1"/>
</dbReference>
<keyword evidence="5 7" id="KW-0460">Magnesium</keyword>
<evidence type="ECO:0000313" key="11">
    <source>
        <dbReference type="EMBL" id="TDW76082.1"/>
    </source>
</evidence>
<name>A0A4R8CIA9_9ACTN</name>
<dbReference type="UniPathway" id="UPA00148">
    <property type="reaction ID" value="UER00220"/>
</dbReference>
<dbReference type="InterPro" id="IPR004484">
    <property type="entry name" value="CbiA/CobB_synth"/>
</dbReference>
<dbReference type="Proteomes" id="UP000295146">
    <property type="component" value="Unassembled WGS sequence"/>
</dbReference>
<comment type="caution">
    <text evidence="11">The sequence shown here is derived from an EMBL/GenBank/DDBJ whole genome shotgun (WGS) entry which is preliminary data.</text>
</comment>
<comment type="catalytic activity">
    <reaction evidence="7">
        <text>hydrogenobyrinate + 2 L-glutamine + 2 ATP + 2 H2O = hydrogenobyrinate a,c-diamide + 2 L-glutamate + 2 ADP + 2 phosphate + 2 H(+)</text>
        <dbReference type="Rhea" id="RHEA:12544"/>
        <dbReference type="ChEBI" id="CHEBI:15377"/>
        <dbReference type="ChEBI" id="CHEBI:15378"/>
        <dbReference type="ChEBI" id="CHEBI:29985"/>
        <dbReference type="ChEBI" id="CHEBI:30616"/>
        <dbReference type="ChEBI" id="CHEBI:43474"/>
        <dbReference type="ChEBI" id="CHEBI:58359"/>
        <dbReference type="ChEBI" id="CHEBI:77873"/>
        <dbReference type="ChEBI" id="CHEBI:77874"/>
        <dbReference type="ChEBI" id="CHEBI:456216"/>
        <dbReference type="EC" id="6.3.5.9"/>
    </reaction>
</comment>
<keyword evidence="12" id="KW-1185">Reference proteome</keyword>
<evidence type="ECO:0000256" key="5">
    <source>
        <dbReference type="ARBA" id="ARBA00022842"/>
    </source>
</evidence>
<dbReference type="InterPro" id="IPR011698">
    <property type="entry name" value="GATase_3"/>
</dbReference>
<dbReference type="GO" id="GO:0009236">
    <property type="term" value="P:cobalamin biosynthetic process"/>
    <property type="evidence" value="ECO:0007669"/>
    <property type="project" value="UniProtKB-UniRule"/>
</dbReference>
<dbReference type="GO" id="GO:0043802">
    <property type="term" value="F:hydrogenobyrinic acid a,c-diamide synthase (glutamine-hydrolysing) activity"/>
    <property type="evidence" value="ECO:0007669"/>
    <property type="project" value="UniProtKB-UniRule"/>
</dbReference>